<dbReference type="SUPFAM" id="SSF51445">
    <property type="entry name" value="(Trans)glycosidases"/>
    <property type="match status" value="1"/>
</dbReference>
<dbReference type="Proteomes" id="UP000518605">
    <property type="component" value="Unassembled WGS sequence"/>
</dbReference>
<dbReference type="EMBL" id="JACHXW010000001">
    <property type="protein sequence ID" value="MBB3150312.1"/>
    <property type="molecule type" value="Genomic_DNA"/>
</dbReference>
<keyword evidence="5" id="KW-1185">Reference proteome</keyword>
<evidence type="ECO:0000259" key="3">
    <source>
        <dbReference type="PROSITE" id="PS51910"/>
    </source>
</evidence>
<feature type="domain" description="SLH" evidence="2">
    <location>
        <begin position="169"/>
        <end position="232"/>
    </location>
</feature>
<dbReference type="Gene3D" id="3.20.20.80">
    <property type="entry name" value="Glycosidases"/>
    <property type="match status" value="1"/>
</dbReference>
<name>A0A7W5G8V7_9BACL</name>
<dbReference type="InterPro" id="IPR011583">
    <property type="entry name" value="Chitinase_II/V-like_cat"/>
</dbReference>
<feature type="domain" description="GH18" evidence="3">
    <location>
        <begin position="232"/>
        <end position="543"/>
    </location>
</feature>
<dbReference type="GO" id="GO:0005975">
    <property type="term" value="P:carbohydrate metabolic process"/>
    <property type="evidence" value="ECO:0007669"/>
    <property type="project" value="InterPro"/>
</dbReference>
<gene>
    <name evidence="4" type="ORF">FHS16_000344</name>
</gene>
<comment type="caution">
    <text evidence="4">The sequence shown here is derived from an EMBL/GenBank/DDBJ whole genome shotgun (WGS) entry which is preliminary data.</text>
</comment>
<protein>
    <recommendedName>
        <fullName evidence="6">Glycoside hydrolase</fullName>
    </recommendedName>
</protein>
<sequence length="543" mass="59853">MKLRGKTAILIGLLVVLLIGTSMQAFAYEAQLKPFRDVKEQDWAAESIYRLVAMGIVTGYENGNYQPDTALTREAFVKLLAQSVKPKAEKERTAALKDVAKDRWSYGVIKQAYDAGWLDLLIQDGKFNPAQAIKREEVAALTGFALLQGKSAEEKQQWLNTDWKAADKQANYADKAQIDSKLAPYVLRTYADSIMQGDDKGRFLPGKSLTRREAAATVDRLISFRSKGKQLGISAFYAPSGPYKKTERFADAGEIIFDWAKLSYEGAGKASLAFAPPSDWKQLLAAADAGGSEKTLMVFGNTTLNKLGEFVVDAEARKSFVNALADVLHDPQYGFDRVAIDLEGLVPAALKEPFTELIREVKSAVSETTLLTVVVPPSYYYGGYDYKTLGELADTVVLMAYEFTHEESGLPSAPLTLVGDAVRNALAYIPADKLLLGISKQANQWTTAADGTVEFFRSPSIAAVESRIAAEGTVSTMQLPYFLNRITFTDTRGTHLLWYENSESIQAKMRLAQDMGLQGVAIWQINQLTDADWTIISSFNEQQ</sequence>
<proteinExistence type="predicted"/>
<dbReference type="PROSITE" id="PS51910">
    <property type="entry name" value="GH18_2"/>
    <property type="match status" value="1"/>
</dbReference>
<dbReference type="GO" id="GO:0008061">
    <property type="term" value="F:chitin binding"/>
    <property type="evidence" value="ECO:0007669"/>
    <property type="project" value="InterPro"/>
</dbReference>
<keyword evidence="1" id="KW-0732">Signal</keyword>
<dbReference type="InterPro" id="IPR001223">
    <property type="entry name" value="Glyco_hydro18_cat"/>
</dbReference>
<evidence type="ECO:0000313" key="5">
    <source>
        <dbReference type="Proteomes" id="UP000518605"/>
    </source>
</evidence>
<dbReference type="Pfam" id="PF00704">
    <property type="entry name" value="Glyco_hydro_18"/>
    <property type="match status" value="1"/>
</dbReference>
<evidence type="ECO:0000256" key="1">
    <source>
        <dbReference type="SAM" id="SignalP"/>
    </source>
</evidence>
<dbReference type="PROSITE" id="PS51272">
    <property type="entry name" value="SLH"/>
    <property type="match status" value="3"/>
</dbReference>
<feature type="chain" id="PRO_5031551665" description="Glycoside hydrolase" evidence="1">
    <location>
        <begin position="28"/>
        <end position="543"/>
    </location>
</feature>
<dbReference type="InterPro" id="IPR001119">
    <property type="entry name" value="SLH_dom"/>
</dbReference>
<evidence type="ECO:0008006" key="6">
    <source>
        <dbReference type="Google" id="ProtNLM"/>
    </source>
</evidence>
<feature type="signal peptide" evidence="1">
    <location>
        <begin position="1"/>
        <end position="27"/>
    </location>
</feature>
<dbReference type="PANTHER" id="PTHR46066:SF2">
    <property type="entry name" value="CHITINASE DOMAIN-CONTAINING PROTEIN 1"/>
    <property type="match status" value="1"/>
</dbReference>
<evidence type="ECO:0000313" key="4">
    <source>
        <dbReference type="EMBL" id="MBB3150312.1"/>
    </source>
</evidence>
<dbReference type="PANTHER" id="PTHR46066">
    <property type="entry name" value="CHITINASE DOMAIN-CONTAINING PROTEIN 1 FAMILY MEMBER"/>
    <property type="match status" value="1"/>
</dbReference>
<feature type="domain" description="SLH" evidence="2">
    <location>
        <begin position="95"/>
        <end position="156"/>
    </location>
</feature>
<dbReference type="Pfam" id="PF00395">
    <property type="entry name" value="SLH"/>
    <property type="match status" value="3"/>
</dbReference>
<dbReference type="SMART" id="SM00636">
    <property type="entry name" value="Glyco_18"/>
    <property type="match status" value="1"/>
</dbReference>
<dbReference type="AlphaFoldDB" id="A0A7W5G8V7"/>
<dbReference type="InterPro" id="IPR017853">
    <property type="entry name" value="GH"/>
</dbReference>
<organism evidence="4 5">
    <name type="scientific">Paenibacillus endophyticus</name>
    <dbReference type="NCBI Taxonomy" id="1294268"/>
    <lineage>
        <taxon>Bacteria</taxon>
        <taxon>Bacillati</taxon>
        <taxon>Bacillota</taxon>
        <taxon>Bacilli</taxon>
        <taxon>Bacillales</taxon>
        <taxon>Paenibacillaceae</taxon>
        <taxon>Paenibacillus</taxon>
    </lineage>
</organism>
<feature type="domain" description="SLH" evidence="2">
    <location>
        <begin position="31"/>
        <end position="94"/>
    </location>
</feature>
<reference evidence="4 5" key="1">
    <citation type="submission" date="2020-08" db="EMBL/GenBank/DDBJ databases">
        <title>Genomic Encyclopedia of Type Strains, Phase III (KMG-III): the genomes of soil and plant-associated and newly described type strains.</title>
        <authorList>
            <person name="Whitman W."/>
        </authorList>
    </citation>
    <scope>NUCLEOTIDE SEQUENCE [LARGE SCALE GENOMIC DNA]</scope>
    <source>
        <strain evidence="4 5">CECT 8234</strain>
    </source>
</reference>
<evidence type="ECO:0000259" key="2">
    <source>
        <dbReference type="PROSITE" id="PS51272"/>
    </source>
</evidence>
<accession>A0A7W5G8V7</accession>
<dbReference type="RefSeq" id="WP_183557983.1">
    <property type="nucleotide sequence ID" value="NZ_CBCSLB010000001.1"/>
</dbReference>